<dbReference type="AlphaFoldDB" id="M0BP84"/>
<keyword evidence="3" id="KW-0418">Kinase</keyword>
<feature type="domain" description="Response regulatory" evidence="2">
    <location>
        <begin position="11"/>
        <end position="62"/>
    </location>
</feature>
<dbReference type="PROSITE" id="PS50110">
    <property type="entry name" value="RESPONSE_REGULATORY"/>
    <property type="match status" value="1"/>
</dbReference>
<evidence type="ECO:0000313" key="4">
    <source>
        <dbReference type="Proteomes" id="UP000011560"/>
    </source>
</evidence>
<dbReference type="InterPro" id="IPR011006">
    <property type="entry name" value="CheY-like_superfamily"/>
</dbReference>
<gene>
    <name evidence="3" type="ORF">C479_05773</name>
</gene>
<accession>M0BP84</accession>
<dbReference type="Gene3D" id="3.40.50.2300">
    <property type="match status" value="1"/>
</dbReference>
<sequence>MPGATSIDSVSVLLADNEPSFAELAAEMLGRVDETLDVTTVTTAAEALSTVEERDVDCVVSD</sequence>
<proteinExistence type="predicted"/>
<dbReference type="GO" id="GO:0000160">
    <property type="term" value="P:phosphorelay signal transduction system"/>
    <property type="evidence" value="ECO:0007669"/>
    <property type="project" value="InterPro"/>
</dbReference>
<dbReference type="SUPFAM" id="SSF52172">
    <property type="entry name" value="CheY-like"/>
    <property type="match status" value="1"/>
</dbReference>
<dbReference type="STRING" id="1227490.C479_05773"/>
<keyword evidence="3" id="KW-0808">Transferase</keyword>
<protein>
    <submittedName>
        <fullName evidence="3">Putative signal-transducing histidine kinase / response regulator</fullName>
    </submittedName>
</protein>
<evidence type="ECO:0000313" key="3">
    <source>
        <dbReference type="EMBL" id="ELZ12292.1"/>
    </source>
</evidence>
<dbReference type="Proteomes" id="UP000011560">
    <property type="component" value="Unassembled WGS sequence"/>
</dbReference>
<evidence type="ECO:0000259" key="2">
    <source>
        <dbReference type="PROSITE" id="PS50110"/>
    </source>
</evidence>
<reference evidence="3 4" key="1">
    <citation type="journal article" date="2014" name="PLoS Genet.">
        <title>Phylogenetically driven sequencing of extremely halophilic archaea reveals strategies for static and dynamic osmo-response.</title>
        <authorList>
            <person name="Becker E.A."/>
            <person name="Seitzer P.M."/>
            <person name="Tritt A."/>
            <person name="Larsen D."/>
            <person name="Krusor M."/>
            <person name="Yao A.I."/>
            <person name="Wu D."/>
            <person name="Madern D."/>
            <person name="Eisen J.A."/>
            <person name="Darling A.E."/>
            <person name="Facciotti M.T."/>
        </authorList>
    </citation>
    <scope>NUCLEOTIDE SEQUENCE [LARGE SCALE GENOMIC DNA]</scope>
    <source>
        <strain evidence="3 4">JCM 14624</strain>
    </source>
</reference>
<dbReference type="GO" id="GO:0016301">
    <property type="term" value="F:kinase activity"/>
    <property type="evidence" value="ECO:0007669"/>
    <property type="project" value="UniProtKB-KW"/>
</dbReference>
<dbReference type="InterPro" id="IPR001789">
    <property type="entry name" value="Sig_transdc_resp-reg_receiver"/>
</dbReference>
<dbReference type="EMBL" id="AOIQ01000009">
    <property type="protein sequence ID" value="ELZ12292.1"/>
    <property type="molecule type" value="Genomic_DNA"/>
</dbReference>
<keyword evidence="4" id="KW-1185">Reference proteome</keyword>
<organism evidence="3 4">
    <name type="scientific">Halovivax asiaticus JCM 14624</name>
    <dbReference type="NCBI Taxonomy" id="1227490"/>
    <lineage>
        <taxon>Archaea</taxon>
        <taxon>Methanobacteriati</taxon>
        <taxon>Methanobacteriota</taxon>
        <taxon>Stenosarchaea group</taxon>
        <taxon>Halobacteria</taxon>
        <taxon>Halobacteriales</taxon>
        <taxon>Natrialbaceae</taxon>
        <taxon>Halovivax</taxon>
    </lineage>
</organism>
<evidence type="ECO:0000256" key="1">
    <source>
        <dbReference type="PROSITE-ProRule" id="PRU00169"/>
    </source>
</evidence>
<comment type="caution">
    <text evidence="3">The sequence shown here is derived from an EMBL/GenBank/DDBJ whole genome shotgun (WGS) entry which is preliminary data.</text>
</comment>
<feature type="modified residue" description="4-aspartylphosphate" evidence="1">
    <location>
        <position position="62"/>
    </location>
</feature>
<name>M0BP84_9EURY</name>
<dbReference type="RefSeq" id="WP_007699167.1">
    <property type="nucleotide sequence ID" value="NZ_AOIQ01000009.1"/>
</dbReference>
<keyword evidence="1" id="KW-0597">Phosphoprotein</keyword>